<feature type="region of interest" description="Disordered" evidence="1">
    <location>
        <begin position="535"/>
        <end position="555"/>
    </location>
</feature>
<dbReference type="GO" id="GO:0004672">
    <property type="term" value="F:protein kinase activity"/>
    <property type="evidence" value="ECO:0007669"/>
    <property type="project" value="InterPro"/>
</dbReference>
<accession>A0A2A9MM94</accession>
<dbReference type="STRING" id="94643.A0A2A9MM94"/>
<proteinExistence type="predicted"/>
<dbReference type="GeneID" id="40308645"/>
<dbReference type="RefSeq" id="XP_029221215.1">
    <property type="nucleotide sequence ID" value="XM_029362250.1"/>
</dbReference>
<comment type="caution">
    <text evidence="3">The sequence shown here is derived from an EMBL/GenBank/DDBJ whole genome shotgun (WGS) entry which is preliminary data.</text>
</comment>
<dbReference type="InterPro" id="IPR053083">
    <property type="entry name" value="TF_kinase-domain_protein"/>
</dbReference>
<dbReference type="PROSITE" id="PS50011">
    <property type="entry name" value="PROTEIN_KINASE_DOM"/>
    <property type="match status" value="1"/>
</dbReference>
<organism evidence="3 4">
    <name type="scientific">Besnoitia besnoiti</name>
    <name type="common">Apicomplexan protozoan</name>
    <dbReference type="NCBI Taxonomy" id="94643"/>
    <lineage>
        <taxon>Eukaryota</taxon>
        <taxon>Sar</taxon>
        <taxon>Alveolata</taxon>
        <taxon>Apicomplexa</taxon>
        <taxon>Conoidasida</taxon>
        <taxon>Coccidia</taxon>
        <taxon>Eucoccidiorida</taxon>
        <taxon>Eimeriorina</taxon>
        <taxon>Sarcocystidae</taxon>
        <taxon>Besnoitia</taxon>
    </lineage>
</organism>
<dbReference type="Gene3D" id="1.10.510.10">
    <property type="entry name" value="Transferase(Phosphotransferase) domain 1"/>
    <property type="match status" value="1"/>
</dbReference>
<dbReference type="InterPro" id="IPR000719">
    <property type="entry name" value="Prot_kinase_dom"/>
</dbReference>
<dbReference type="PANTHER" id="PTHR44305">
    <property type="entry name" value="SI:DKEY-192D15.2-RELATED"/>
    <property type="match status" value="1"/>
</dbReference>
<keyword evidence="3" id="KW-0418">Kinase</keyword>
<dbReference type="SUPFAM" id="SSF56112">
    <property type="entry name" value="Protein kinase-like (PK-like)"/>
    <property type="match status" value="1"/>
</dbReference>
<dbReference type="Pfam" id="PF07714">
    <property type="entry name" value="PK_Tyr_Ser-Thr"/>
    <property type="match status" value="1"/>
</dbReference>
<evidence type="ECO:0000259" key="2">
    <source>
        <dbReference type="PROSITE" id="PS50011"/>
    </source>
</evidence>
<dbReference type="OrthoDB" id="4062651at2759"/>
<dbReference type="InterPro" id="IPR011009">
    <property type="entry name" value="Kinase-like_dom_sf"/>
</dbReference>
<name>A0A2A9MM94_BESBE</name>
<evidence type="ECO:0000313" key="4">
    <source>
        <dbReference type="Proteomes" id="UP000224006"/>
    </source>
</evidence>
<reference evidence="3 4" key="1">
    <citation type="submission" date="2017-09" db="EMBL/GenBank/DDBJ databases">
        <title>Genome sequencing of Besnoitia besnoiti strain Bb-Ger1.</title>
        <authorList>
            <person name="Schares G."/>
            <person name="Venepally P."/>
            <person name="Lorenzi H.A."/>
        </authorList>
    </citation>
    <scope>NUCLEOTIDE SEQUENCE [LARGE SCALE GENOMIC DNA]</scope>
    <source>
        <strain evidence="3 4">Bb-Ger1</strain>
    </source>
</reference>
<dbReference type="EMBL" id="NWUJ01000002">
    <property type="protein sequence ID" value="PFH37206.1"/>
    <property type="molecule type" value="Genomic_DNA"/>
</dbReference>
<dbReference type="GO" id="GO:0005524">
    <property type="term" value="F:ATP binding"/>
    <property type="evidence" value="ECO:0007669"/>
    <property type="project" value="InterPro"/>
</dbReference>
<evidence type="ECO:0000256" key="1">
    <source>
        <dbReference type="SAM" id="MobiDB-lite"/>
    </source>
</evidence>
<feature type="domain" description="Protein kinase" evidence="2">
    <location>
        <begin position="168"/>
        <end position="497"/>
    </location>
</feature>
<sequence>MAMAARGLQKSQWGVLGEKIKWPPGFFPQKRLPGSGVHGETWVISNNVDQVAKELTDLRDKLVAGVKKLDQGIEEAAAAMEEPLPGEDEDDIGYDDEFDFADRFDPHDRTDPEVLLEERQGLQTELQDRLDEVNSKLAAMQQNRLNFTWKRRELPYQLHRLDKPWEDFNKAELLAAKRAAEEAAAAEQAALEQKARRRGKTYVEPPKQEEPDQPDTFAAKLIEPAPAHASDGRRLGFSDATECAGTLVAEGESQMKIFWRYIVEKGSFDFEGVGLVPLVYVGTVDRLHRDFKTVENAIFIRPYFKHGTVGDVVKKLAGKKKFLYYKDDLLLANANKFISCMAYMENHNLYHGSIQPSNIFVSDDGFRLLIGDFLPPTEFKRWMVNMAKRLSSIPTFVSPEYREALASARIQKPAYYTEQLSPFKNDVYCFGLVLLYLTTMEEPAGVNETAKRGPRAIEKLRQKGRHEDLLSLISATLTFDPQERPCWRDLLSTTERLQLHATDVMRGLGNLFGVTLTNPEDRYLDKDLRDPQRASAAAEANIRREEGSNTACTLM</sequence>
<dbReference type="InterPro" id="IPR001245">
    <property type="entry name" value="Ser-Thr/Tyr_kinase_cat_dom"/>
</dbReference>
<dbReference type="PANTHER" id="PTHR44305:SF2">
    <property type="entry name" value="SI:DKEY-192D15.2"/>
    <property type="match status" value="1"/>
</dbReference>
<feature type="region of interest" description="Disordered" evidence="1">
    <location>
        <begin position="187"/>
        <end position="214"/>
    </location>
</feature>
<keyword evidence="3" id="KW-0808">Transferase</keyword>
<dbReference type="Proteomes" id="UP000224006">
    <property type="component" value="Chromosome II"/>
</dbReference>
<dbReference type="KEGG" id="bbes:BESB_036640"/>
<evidence type="ECO:0000313" key="3">
    <source>
        <dbReference type="EMBL" id="PFH37206.1"/>
    </source>
</evidence>
<protein>
    <submittedName>
        <fullName evidence="3">Protein kinase (Incomplete catalytic triad)</fullName>
    </submittedName>
</protein>
<dbReference type="VEuPathDB" id="ToxoDB:BESB_036640"/>
<gene>
    <name evidence="3" type="ORF">BESB_036640</name>
</gene>
<dbReference type="AlphaFoldDB" id="A0A2A9MM94"/>
<keyword evidence="4" id="KW-1185">Reference proteome</keyword>